<evidence type="ECO:0000313" key="3">
    <source>
        <dbReference type="Proteomes" id="UP000830375"/>
    </source>
</evidence>
<dbReference type="PANTHER" id="PTHR35617">
    <property type="entry name" value="PHAGE_INTEGRASE DOMAIN-CONTAINING PROTEIN"/>
    <property type="match status" value="1"/>
</dbReference>
<keyword evidence="1" id="KW-0238">DNA-binding</keyword>
<dbReference type="EMBL" id="JACTAM010000017">
    <property type="protein sequence ID" value="KAI2654784.1"/>
    <property type="molecule type" value="Genomic_DNA"/>
</dbReference>
<sequence>MDASPRGGEADLESVWPGSGGPLCNLRDIAMFPLVLSDSSSSLGLDAMVQTWPRLRLYTFSPIALLPGVLKRVRQDGVRLLVIAPYRPARVWFSDLISLLDGSPCRGHHLSPLPGVVEVVGVAPEGALLVASGLSTEVIETILQSRAPSTRKLYTLKRKLFTSWCGDRQQDPVNCPVGTVLGFLQDRFSTGLAHSTLKVYVAAISAYHAPLGGTSVEALCGPPFEPIEESSDRHLTLKTVLLLALTSLKRVGDLQALSVAPSYLDFAPGIAKAFLYPRHGALDMYIHRAAMWRRADQLFVCFGPPKKGLTASKQTLSRWIVDAISLAYESSGLPSPLGHTLGRDLGSVGISFPNAFLTQLEFLKGNISGYICNHGSLRDKTLCLGPYFRHPCERFLLP</sequence>
<dbReference type="SUPFAM" id="SSF47823">
    <property type="entry name" value="lambda integrase-like, N-terminal domain"/>
    <property type="match status" value="1"/>
</dbReference>
<gene>
    <name evidence="2" type="ORF">H4Q32_011573</name>
</gene>
<keyword evidence="2" id="KW-0808">Transferase</keyword>
<dbReference type="Gene3D" id="1.10.150.130">
    <property type="match status" value="1"/>
</dbReference>
<dbReference type="Proteomes" id="UP000830375">
    <property type="component" value="Unassembled WGS sequence"/>
</dbReference>
<evidence type="ECO:0000313" key="2">
    <source>
        <dbReference type="EMBL" id="KAI2654784.1"/>
    </source>
</evidence>
<dbReference type="PANTHER" id="PTHR35617:SF3">
    <property type="entry name" value="CORE-BINDING (CB) DOMAIN-CONTAINING PROTEIN"/>
    <property type="match status" value="1"/>
</dbReference>
<keyword evidence="2" id="KW-0418">Kinase</keyword>
<protein>
    <submittedName>
        <fullName evidence="2">Casein kinase I isoform gamma-1</fullName>
    </submittedName>
</protein>
<keyword evidence="3" id="KW-1185">Reference proteome</keyword>
<accession>A0ABQ8LVZ9</accession>
<dbReference type="GO" id="GO:0016301">
    <property type="term" value="F:kinase activity"/>
    <property type="evidence" value="ECO:0007669"/>
    <property type="project" value="UniProtKB-KW"/>
</dbReference>
<comment type="caution">
    <text evidence="2">The sequence shown here is derived from an EMBL/GenBank/DDBJ whole genome shotgun (WGS) entry which is preliminary data.</text>
</comment>
<organism evidence="2 3">
    <name type="scientific">Labeo rohita</name>
    <name type="common">Indian major carp</name>
    <name type="synonym">Cyprinus rohita</name>
    <dbReference type="NCBI Taxonomy" id="84645"/>
    <lineage>
        <taxon>Eukaryota</taxon>
        <taxon>Metazoa</taxon>
        <taxon>Chordata</taxon>
        <taxon>Craniata</taxon>
        <taxon>Vertebrata</taxon>
        <taxon>Euteleostomi</taxon>
        <taxon>Actinopterygii</taxon>
        <taxon>Neopterygii</taxon>
        <taxon>Teleostei</taxon>
        <taxon>Ostariophysi</taxon>
        <taxon>Cypriniformes</taxon>
        <taxon>Cyprinidae</taxon>
        <taxon>Labeoninae</taxon>
        <taxon>Labeonini</taxon>
        <taxon>Labeo</taxon>
    </lineage>
</organism>
<evidence type="ECO:0000256" key="1">
    <source>
        <dbReference type="ARBA" id="ARBA00023125"/>
    </source>
</evidence>
<dbReference type="InterPro" id="IPR010998">
    <property type="entry name" value="Integrase_recombinase_N"/>
</dbReference>
<name>A0ABQ8LVZ9_LABRO</name>
<proteinExistence type="predicted"/>
<reference evidence="2 3" key="1">
    <citation type="submission" date="2022-01" db="EMBL/GenBank/DDBJ databases">
        <title>A high-quality chromosome-level genome assembly of rohu carp, Labeo rohita.</title>
        <authorList>
            <person name="Arick M.A. II"/>
            <person name="Hsu C.-Y."/>
            <person name="Magbanua Z."/>
            <person name="Pechanova O."/>
            <person name="Grover C."/>
            <person name="Miller E."/>
            <person name="Thrash A."/>
            <person name="Ezzel L."/>
            <person name="Alam S."/>
            <person name="Benzie J."/>
            <person name="Hamilton M."/>
            <person name="Karsi A."/>
            <person name="Lawrence M.L."/>
            <person name="Peterson D.G."/>
        </authorList>
    </citation>
    <scope>NUCLEOTIDE SEQUENCE [LARGE SCALE GENOMIC DNA]</scope>
    <source>
        <strain evidence="3">BAU-BD-2019</strain>
        <tissue evidence="2">Blood</tissue>
    </source>
</reference>